<comment type="similarity">
    <text evidence="2">Belongs to the SLX4 family.</text>
</comment>
<dbReference type="GO" id="GO:0000712">
    <property type="term" value="P:resolution of meiotic recombination intermediates"/>
    <property type="evidence" value="ECO:0007669"/>
    <property type="project" value="TreeGrafter"/>
</dbReference>
<name>A0A4Z2GVR9_9TELE</name>
<evidence type="ECO:0000256" key="2">
    <source>
        <dbReference type="ARBA" id="ARBA00006661"/>
    </source>
</evidence>
<accession>A0A4Z2GVR9</accession>
<evidence type="ECO:0000256" key="8">
    <source>
        <dbReference type="SAM" id="MobiDB-lite"/>
    </source>
</evidence>
<feature type="region of interest" description="Disordered" evidence="8">
    <location>
        <begin position="73"/>
        <end position="183"/>
    </location>
</feature>
<evidence type="ECO:0000256" key="6">
    <source>
        <dbReference type="ARBA" id="ARBA00023242"/>
    </source>
</evidence>
<keyword evidence="9" id="KW-0255">Endonuclease</keyword>
<feature type="region of interest" description="Disordered" evidence="8">
    <location>
        <begin position="244"/>
        <end position="278"/>
    </location>
</feature>
<evidence type="ECO:0000256" key="7">
    <source>
        <dbReference type="ARBA" id="ARBA00029496"/>
    </source>
</evidence>
<keyword evidence="4" id="KW-0233">DNA recombination</keyword>
<dbReference type="CDD" id="cd22999">
    <property type="entry name" value="SAP_SLX4"/>
    <property type="match status" value="1"/>
</dbReference>
<evidence type="ECO:0000256" key="5">
    <source>
        <dbReference type="ARBA" id="ARBA00023204"/>
    </source>
</evidence>
<sequence>MHCGPRKWCLQDAVLPPSRRNQRRSVVPITPLPPYSDMDTPELKNKLNRFGVRPLPKRQMVLKLKEIHQYTHQLVSSDEEEEEGPSASRTVPTNRPTAGSQVPGDRAVSCTQRVKFKEPTAPPREEEEEEEEAGLPSASQGSNSSSTAASEESESRSNPELCLPSDSDSDGGVSASQTATRHQDRLRAVRSFILADPRLYGRILRYRPLVLSQLQERLKAAGVRLAAAKLLDYLDSQCITVSTAKPGHKRRGQRPGRGGRGAGRRRPATAPSQSFGPA</sequence>
<evidence type="ECO:0000313" key="10">
    <source>
        <dbReference type="Proteomes" id="UP000314294"/>
    </source>
</evidence>
<keyword evidence="5" id="KW-0234">DNA repair</keyword>
<evidence type="ECO:0000256" key="1">
    <source>
        <dbReference type="ARBA" id="ARBA00004123"/>
    </source>
</evidence>
<dbReference type="PANTHER" id="PTHR21541">
    <property type="entry name" value="BTB POZ DOMAIN CONTAINING 12"/>
    <property type="match status" value="1"/>
</dbReference>
<evidence type="ECO:0000256" key="3">
    <source>
        <dbReference type="ARBA" id="ARBA00022763"/>
    </source>
</evidence>
<dbReference type="AlphaFoldDB" id="A0A4Z2GVR9"/>
<keyword evidence="6" id="KW-0539">Nucleus</keyword>
<dbReference type="Proteomes" id="UP000314294">
    <property type="component" value="Unassembled WGS sequence"/>
</dbReference>
<dbReference type="GO" id="GO:0033557">
    <property type="term" value="C:Slx1-Slx4 complex"/>
    <property type="evidence" value="ECO:0007669"/>
    <property type="project" value="InterPro"/>
</dbReference>
<keyword evidence="3" id="KW-0227">DNA damage</keyword>
<keyword evidence="10" id="KW-1185">Reference proteome</keyword>
<dbReference type="Pfam" id="PF09494">
    <property type="entry name" value="Slx4"/>
    <property type="match status" value="1"/>
</dbReference>
<feature type="compositionally biased region" description="Polar residues" evidence="8">
    <location>
        <begin position="87"/>
        <end position="100"/>
    </location>
</feature>
<evidence type="ECO:0000313" key="9">
    <source>
        <dbReference type="EMBL" id="TNN57549.1"/>
    </source>
</evidence>
<keyword evidence="9" id="KW-0540">Nuclease</keyword>
<dbReference type="OrthoDB" id="5576441at2759"/>
<protein>
    <recommendedName>
        <fullName evidence="7">Structure-specific endonuclease subunit SLX4</fullName>
    </recommendedName>
</protein>
<dbReference type="EMBL" id="SRLO01000403">
    <property type="protein sequence ID" value="TNN57549.1"/>
    <property type="molecule type" value="Genomic_DNA"/>
</dbReference>
<dbReference type="GO" id="GO:0004519">
    <property type="term" value="F:endonuclease activity"/>
    <property type="evidence" value="ECO:0007669"/>
    <property type="project" value="UniProtKB-KW"/>
</dbReference>
<comment type="caution">
    <text evidence="9">The sequence shown here is derived from an EMBL/GenBank/DDBJ whole genome shotgun (WGS) entry which is preliminary data.</text>
</comment>
<reference evidence="9 10" key="1">
    <citation type="submission" date="2019-03" db="EMBL/GenBank/DDBJ databases">
        <title>First draft genome of Liparis tanakae, snailfish: a comprehensive survey of snailfish specific genes.</title>
        <authorList>
            <person name="Kim W."/>
            <person name="Song I."/>
            <person name="Jeong J.-H."/>
            <person name="Kim D."/>
            <person name="Kim S."/>
            <person name="Ryu S."/>
            <person name="Song J.Y."/>
            <person name="Lee S.K."/>
        </authorList>
    </citation>
    <scope>NUCLEOTIDE SEQUENCE [LARGE SCALE GENOMIC DNA]</scope>
    <source>
        <tissue evidence="9">Muscle</tissue>
    </source>
</reference>
<comment type="subcellular location">
    <subcellularLocation>
        <location evidence="1">Nucleus</location>
    </subcellularLocation>
</comment>
<dbReference type="PANTHER" id="PTHR21541:SF3">
    <property type="entry name" value="STRUCTURE-SPECIFIC ENDONUCLEASE SUBUNIT SLX4"/>
    <property type="match status" value="1"/>
</dbReference>
<feature type="compositionally biased region" description="Low complexity" evidence="8">
    <location>
        <begin position="137"/>
        <end position="150"/>
    </location>
</feature>
<organism evidence="9 10">
    <name type="scientific">Liparis tanakae</name>
    <name type="common">Tanaka's snailfish</name>
    <dbReference type="NCBI Taxonomy" id="230148"/>
    <lineage>
        <taxon>Eukaryota</taxon>
        <taxon>Metazoa</taxon>
        <taxon>Chordata</taxon>
        <taxon>Craniata</taxon>
        <taxon>Vertebrata</taxon>
        <taxon>Euteleostomi</taxon>
        <taxon>Actinopterygii</taxon>
        <taxon>Neopterygii</taxon>
        <taxon>Teleostei</taxon>
        <taxon>Neoteleostei</taxon>
        <taxon>Acanthomorphata</taxon>
        <taxon>Eupercaria</taxon>
        <taxon>Perciformes</taxon>
        <taxon>Cottioidei</taxon>
        <taxon>Cottales</taxon>
        <taxon>Liparidae</taxon>
        <taxon>Liparis</taxon>
    </lineage>
</organism>
<feature type="region of interest" description="Disordered" evidence="8">
    <location>
        <begin position="17"/>
        <end position="42"/>
    </location>
</feature>
<dbReference type="InterPro" id="IPR018574">
    <property type="entry name" value="Structure-sp_endonuc_su_Slx4"/>
</dbReference>
<proteinExistence type="inferred from homology"/>
<gene>
    <name evidence="9" type="primary">Slx4</name>
    <name evidence="9" type="ORF">EYF80_032273</name>
</gene>
<keyword evidence="9" id="KW-0378">Hydrolase</keyword>
<dbReference type="GO" id="GO:0006281">
    <property type="term" value="P:DNA repair"/>
    <property type="evidence" value="ECO:0007669"/>
    <property type="project" value="UniProtKB-KW"/>
</dbReference>
<evidence type="ECO:0000256" key="4">
    <source>
        <dbReference type="ARBA" id="ARBA00023172"/>
    </source>
</evidence>
<dbReference type="GO" id="GO:0006260">
    <property type="term" value="P:DNA replication"/>
    <property type="evidence" value="ECO:0007669"/>
    <property type="project" value="InterPro"/>
</dbReference>